<organism evidence="7 8">
    <name type="scientific">Tilletiaria anomala (strain ATCC 24038 / CBS 436.72 / UBC 951)</name>
    <dbReference type="NCBI Taxonomy" id="1037660"/>
    <lineage>
        <taxon>Eukaryota</taxon>
        <taxon>Fungi</taxon>
        <taxon>Dikarya</taxon>
        <taxon>Basidiomycota</taxon>
        <taxon>Ustilaginomycotina</taxon>
        <taxon>Exobasidiomycetes</taxon>
        <taxon>Georgefischeriales</taxon>
        <taxon>Tilletiariaceae</taxon>
        <taxon>Tilletiaria</taxon>
    </lineage>
</organism>
<feature type="compositionally biased region" description="Polar residues" evidence="5">
    <location>
        <begin position="157"/>
        <end position="177"/>
    </location>
</feature>
<dbReference type="SUPFAM" id="SSF57850">
    <property type="entry name" value="RING/U-box"/>
    <property type="match status" value="1"/>
</dbReference>
<dbReference type="EMBL" id="JMSN01000050">
    <property type="protein sequence ID" value="KDN44555.1"/>
    <property type="molecule type" value="Genomic_DNA"/>
</dbReference>
<keyword evidence="1" id="KW-0479">Metal-binding</keyword>
<feature type="region of interest" description="Disordered" evidence="5">
    <location>
        <begin position="463"/>
        <end position="490"/>
    </location>
</feature>
<keyword evidence="8" id="KW-1185">Reference proteome</keyword>
<keyword evidence="3" id="KW-0862">Zinc</keyword>
<evidence type="ECO:0000256" key="3">
    <source>
        <dbReference type="ARBA" id="ARBA00022833"/>
    </source>
</evidence>
<feature type="compositionally biased region" description="Low complexity" evidence="5">
    <location>
        <begin position="133"/>
        <end position="144"/>
    </location>
</feature>
<dbReference type="AlphaFoldDB" id="A0A066W184"/>
<dbReference type="GO" id="GO:0032183">
    <property type="term" value="F:SUMO binding"/>
    <property type="evidence" value="ECO:0007669"/>
    <property type="project" value="TreeGrafter"/>
</dbReference>
<dbReference type="InterPro" id="IPR018957">
    <property type="entry name" value="Znf_C3HC4_RING-type"/>
</dbReference>
<proteinExistence type="predicted"/>
<evidence type="ECO:0000256" key="5">
    <source>
        <dbReference type="SAM" id="MobiDB-lite"/>
    </source>
</evidence>
<dbReference type="PROSITE" id="PS00518">
    <property type="entry name" value="ZF_RING_1"/>
    <property type="match status" value="1"/>
</dbReference>
<evidence type="ECO:0000313" key="7">
    <source>
        <dbReference type="EMBL" id="KDN44555.1"/>
    </source>
</evidence>
<feature type="compositionally biased region" description="Polar residues" evidence="5">
    <location>
        <begin position="551"/>
        <end position="560"/>
    </location>
</feature>
<dbReference type="CDD" id="cd16449">
    <property type="entry name" value="RING-HC"/>
    <property type="match status" value="1"/>
</dbReference>
<dbReference type="InterPro" id="IPR013083">
    <property type="entry name" value="Znf_RING/FYVE/PHD"/>
</dbReference>
<dbReference type="InParanoid" id="A0A066W184"/>
<evidence type="ECO:0000256" key="4">
    <source>
        <dbReference type="PROSITE-ProRule" id="PRU00175"/>
    </source>
</evidence>
<feature type="compositionally biased region" description="Polar residues" evidence="5">
    <location>
        <begin position="17"/>
        <end position="28"/>
    </location>
</feature>
<dbReference type="InterPro" id="IPR001841">
    <property type="entry name" value="Znf_RING"/>
</dbReference>
<comment type="caution">
    <text evidence="7">The sequence shown here is derived from an EMBL/GenBank/DDBJ whole genome shotgun (WGS) entry which is preliminary data.</text>
</comment>
<accession>A0A066W184</accession>
<evidence type="ECO:0000313" key="8">
    <source>
        <dbReference type="Proteomes" id="UP000027361"/>
    </source>
</evidence>
<dbReference type="GO" id="GO:0008270">
    <property type="term" value="F:zinc ion binding"/>
    <property type="evidence" value="ECO:0007669"/>
    <property type="project" value="UniProtKB-KW"/>
</dbReference>
<feature type="compositionally biased region" description="Gly residues" evidence="5">
    <location>
        <begin position="352"/>
        <end position="366"/>
    </location>
</feature>
<dbReference type="GO" id="GO:0061630">
    <property type="term" value="F:ubiquitin protein ligase activity"/>
    <property type="evidence" value="ECO:0007669"/>
    <property type="project" value="InterPro"/>
</dbReference>
<dbReference type="SMART" id="SM00184">
    <property type="entry name" value="RING"/>
    <property type="match status" value="1"/>
</dbReference>
<dbReference type="GO" id="GO:0140082">
    <property type="term" value="F:SUMO-ubiquitin ligase activity"/>
    <property type="evidence" value="ECO:0007669"/>
    <property type="project" value="TreeGrafter"/>
</dbReference>
<dbReference type="GO" id="GO:0033768">
    <property type="term" value="C:SUMO-targeted ubiquitin ligase complex"/>
    <property type="evidence" value="ECO:0007669"/>
    <property type="project" value="TreeGrafter"/>
</dbReference>
<evidence type="ECO:0000259" key="6">
    <source>
        <dbReference type="PROSITE" id="PS50089"/>
    </source>
</evidence>
<protein>
    <recommendedName>
        <fullName evidence="6">RING-type domain-containing protein</fullName>
    </recommendedName>
</protein>
<name>A0A066W184_TILAU</name>
<evidence type="ECO:0000256" key="2">
    <source>
        <dbReference type="ARBA" id="ARBA00022771"/>
    </source>
</evidence>
<dbReference type="InterPro" id="IPR017907">
    <property type="entry name" value="Znf_RING_CS"/>
</dbReference>
<dbReference type="HOGENOM" id="CLU_467836_0_0_1"/>
<reference evidence="7 8" key="1">
    <citation type="submission" date="2014-05" db="EMBL/GenBank/DDBJ databases">
        <title>Draft genome sequence of a rare smut relative, Tilletiaria anomala UBC 951.</title>
        <authorList>
            <consortium name="DOE Joint Genome Institute"/>
            <person name="Toome M."/>
            <person name="Kuo A."/>
            <person name="Henrissat B."/>
            <person name="Lipzen A."/>
            <person name="Tritt A."/>
            <person name="Yoshinaga Y."/>
            <person name="Zane M."/>
            <person name="Barry K."/>
            <person name="Grigoriev I.V."/>
            <person name="Spatafora J.W."/>
            <person name="Aimea M.C."/>
        </authorList>
    </citation>
    <scope>NUCLEOTIDE SEQUENCE [LARGE SCALE GENOMIC DNA]</scope>
    <source>
        <strain evidence="7 8">UBC 951</strain>
    </source>
</reference>
<dbReference type="Gene3D" id="3.30.40.10">
    <property type="entry name" value="Zinc/RING finger domain, C3HC4 (zinc finger)"/>
    <property type="match status" value="1"/>
</dbReference>
<dbReference type="PROSITE" id="PS50089">
    <property type="entry name" value="ZF_RING_2"/>
    <property type="match status" value="1"/>
</dbReference>
<dbReference type="RefSeq" id="XP_013242829.1">
    <property type="nucleotide sequence ID" value="XM_013387375.1"/>
</dbReference>
<sequence length="583" mass="60185">MADSTQGEDSIEGRSLLSASSHESTGASESVIRDPNADDAAPTGGKHGVAGTVASSGVTETVNGAGPISFARVGQLLHDTHVSISGQNVAATDLGSDAEDFDAPITLAADPRSPPAGVFSTLPSARELLLTPSTSSPSIVVSESDAPQEQVERGSRRSSMADSESPAAQTRGSSSEGLQLEPSHVTKLPQKLLPPLVADYACPICFEAPRNAVATPCGHVLCGECLFQVAKTEAEKAAAEARSRRAAFMPGSFGDISYATLLRQMEPVTARIRRVLAETGIQPLPSATADRMAALLAGDMTALGDAEEAWLAAARAHGVHLRMQQSAPAEQGPFHHFRALMGILRSQFGSAGPGIDGSGSSGGANGGLEANRANVGDSSSSADAPAQVSSSLTRQPGTRRISVEDLDPMRHACPVCRTPISGGFFGGLKKKAVQGLRFKHGKPSDTLELRYGKEYADAMRPSTLATASNGPRAPGALLEGKSKGKGKKRQLTSSEMDAKRAAQALHGGKPAIIDLAGDSSIESGESIAPAYKRRRCGTRGSRIRAGEDVNGSGSPNASSRSRIITTATAAKKGGSREDAIIVT</sequence>
<dbReference type="GeneID" id="25264575"/>
<feature type="region of interest" description="Disordered" evidence="5">
    <location>
        <begin position="538"/>
        <end position="560"/>
    </location>
</feature>
<evidence type="ECO:0000256" key="1">
    <source>
        <dbReference type="ARBA" id="ARBA00022723"/>
    </source>
</evidence>
<dbReference type="GO" id="GO:0006511">
    <property type="term" value="P:ubiquitin-dependent protein catabolic process"/>
    <property type="evidence" value="ECO:0007669"/>
    <property type="project" value="TreeGrafter"/>
</dbReference>
<dbReference type="STRING" id="1037660.A0A066W184"/>
<dbReference type="OrthoDB" id="3367032at2759"/>
<keyword evidence="2 4" id="KW-0863">Zinc-finger</keyword>
<gene>
    <name evidence="7" type="ORF">K437DRAFT_256987</name>
</gene>
<feature type="region of interest" description="Disordered" evidence="5">
    <location>
        <begin position="352"/>
        <end position="403"/>
    </location>
</feature>
<feature type="region of interest" description="Disordered" evidence="5">
    <location>
        <begin position="1"/>
        <end position="52"/>
    </location>
</feature>
<dbReference type="Proteomes" id="UP000027361">
    <property type="component" value="Unassembled WGS sequence"/>
</dbReference>
<feature type="region of interest" description="Disordered" evidence="5">
    <location>
        <begin position="133"/>
        <end position="180"/>
    </location>
</feature>
<dbReference type="PANTHER" id="PTHR47094">
    <property type="entry name" value="ELFLESS, ISOFORM B"/>
    <property type="match status" value="1"/>
</dbReference>
<feature type="domain" description="RING-type" evidence="6">
    <location>
        <begin position="202"/>
        <end position="226"/>
    </location>
</feature>
<dbReference type="InterPro" id="IPR049627">
    <property type="entry name" value="SLX8"/>
</dbReference>
<dbReference type="PANTHER" id="PTHR47094:SF1">
    <property type="entry name" value="RING-TYPE E3 UBIQUITIN TRANSFERASE"/>
    <property type="match status" value="1"/>
</dbReference>
<feature type="compositionally biased region" description="Polar residues" evidence="5">
    <location>
        <begin position="376"/>
        <end position="396"/>
    </location>
</feature>
<dbReference type="Pfam" id="PF00097">
    <property type="entry name" value="zf-C3HC4"/>
    <property type="match status" value="1"/>
</dbReference>